<keyword evidence="4" id="KW-0472">Membrane</keyword>
<evidence type="ECO:0000256" key="2">
    <source>
        <dbReference type="ARBA" id="ARBA00022692"/>
    </source>
</evidence>
<dbReference type="EMBL" id="ABVL01000055">
    <property type="protein sequence ID" value="EDY15798.1"/>
    <property type="molecule type" value="Genomic_DNA"/>
</dbReference>
<sequence>MNHTTIIESGTGAAVLGSCLQFVPEEGINFERFVEEGGRLIALEGRRDLGATEPELRTKIESLREAHPRLARQLEFFDKLLVWDTGRLPEKTRSEILFALLYAIAEVDLVPDVFPEVGYTDDALVCEVVLRRHATALHEFCAASGIDWAAVSAEISA</sequence>
<organism evidence="6 7">
    <name type="scientific">Chthoniobacter flavus Ellin428</name>
    <dbReference type="NCBI Taxonomy" id="497964"/>
    <lineage>
        <taxon>Bacteria</taxon>
        <taxon>Pseudomonadati</taxon>
        <taxon>Verrucomicrobiota</taxon>
        <taxon>Spartobacteria</taxon>
        <taxon>Chthoniobacterales</taxon>
        <taxon>Chthoniobacteraceae</taxon>
        <taxon>Chthoniobacter</taxon>
    </lineage>
</organism>
<evidence type="ECO:0000256" key="1">
    <source>
        <dbReference type="ARBA" id="ARBA00004127"/>
    </source>
</evidence>
<reference evidence="6 7" key="1">
    <citation type="journal article" date="2011" name="J. Bacteriol.">
        <title>Genome sequence of Chthoniobacter flavus Ellin428, an aerobic heterotrophic soil bacterium.</title>
        <authorList>
            <person name="Kant R."/>
            <person name="van Passel M.W."/>
            <person name="Palva A."/>
            <person name="Lucas S."/>
            <person name="Lapidus A."/>
            <person name="Glavina Del Rio T."/>
            <person name="Dalin E."/>
            <person name="Tice H."/>
            <person name="Bruce D."/>
            <person name="Goodwin L."/>
            <person name="Pitluck S."/>
            <person name="Larimer F.W."/>
            <person name="Land M.L."/>
            <person name="Hauser L."/>
            <person name="Sangwan P."/>
            <person name="de Vos W.M."/>
            <person name="Janssen P.H."/>
            <person name="Smidt H."/>
        </authorList>
    </citation>
    <scope>NUCLEOTIDE SEQUENCE [LARGE SCALE GENOMIC DNA]</scope>
    <source>
        <strain evidence="6 7">Ellin428</strain>
    </source>
</reference>
<gene>
    <name evidence="6" type="ORF">CfE428DRAFT_6674</name>
</gene>
<keyword evidence="3" id="KW-1133">Transmembrane helix</keyword>
<evidence type="ECO:0000256" key="3">
    <source>
        <dbReference type="ARBA" id="ARBA00022989"/>
    </source>
</evidence>
<comment type="subcellular location">
    <subcellularLocation>
        <location evidence="1">Endomembrane system</location>
        <topology evidence="1">Multi-pass membrane protein</topology>
    </subcellularLocation>
</comment>
<evidence type="ECO:0000256" key="4">
    <source>
        <dbReference type="ARBA" id="ARBA00023136"/>
    </source>
</evidence>
<dbReference type="InterPro" id="IPR010652">
    <property type="entry name" value="DUF1232"/>
</dbReference>
<evidence type="ECO:0000313" key="7">
    <source>
        <dbReference type="Proteomes" id="UP000005824"/>
    </source>
</evidence>
<dbReference type="RefSeq" id="WP_006983990.1">
    <property type="nucleotide sequence ID" value="NZ_ABVL01000055.1"/>
</dbReference>
<protein>
    <recommendedName>
        <fullName evidence="5">DUF1232 domain-containing protein</fullName>
    </recommendedName>
</protein>
<name>B4DCN3_9BACT</name>
<dbReference type="Proteomes" id="UP000005824">
    <property type="component" value="Unassembled WGS sequence"/>
</dbReference>
<proteinExistence type="predicted"/>
<evidence type="ECO:0000259" key="5">
    <source>
        <dbReference type="Pfam" id="PF06803"/>
    </source>
</evidence>
<keyword evidence="7" id="KW-1185">Reference proteome</keyword>
<evidence type="ECO:0000313" key="6">
    <source>
        <dbReference type="EMBL" id="EDY15798.1"/>
    </source>
</evidence>
<comment type="caution">
    <text evidence="6">The sequence shown here is derived from an EMBL/GenBank/DDBJ whole genome shotgun (WGS) entry which is preliminary data.</text>
</comment>
<dbReference type="eggNOG" id="COG3339">
    <property type="taxonomic scope" value="Bacteria"/>
</dbReference>
<feature type="domain" description="DUF1232" evidence="5">
    <location>
        <begin position="95"/>
        <end position="126"/>
    </location>
</feature>
<dbReference type="Pfam" id="PF06803">
    <property type="entry name" value="DUF1232"/>
    <property type="match status" value="1"/>
</dbReference>
<dbReference type="InParanoid" id="B4DCN3"/>
<dbReference type="AlphaFoldDB" id="B4DCN3"/>
<dbReference type="STRING" id="497964.CfE428DRAFT_6674"/>
<dbReference type="GO" id="GO:0012505">
    <property type="term" value="C:endomembrane system"/>
    <property type="evidence" value="ECO:0007669"/>
    <property type="project" value="UniProtKB-SubCell"/>
</dbReference>
<keyword evidence="2" id="KW-0812">Transmembrane</keyword>
<accession>B4DCN3</accession>